<gene>
    <name evidence="1" type="ORF">V6N12_032906</name>
</gene>
<organism evidence="1 2">
    <name type="scientific">Hibiscus sabdariffa</name>
    <name type="common">roselle</name>
    <dbReference type="NCBI Taxonomy" id="183260"/>
    <lineage>
        <taxon>Eukaryota</taxon>
        <taxon>Viridiplantae</taxon>
        <taxon>Streptophyta</taxon>
        <taxon>Embryophyta</taxon>
        <taxon>Tracheophyta</taxon>
        <taxon>Spermatophyta</taxon>
        <taxon>Magnoliopsida</taxon>
        <taxon>eudicotyledons</taxon>
        <taxon>Gunneridae</taxon>
        <taxon>Pentapetalae</taxon>
        <taxon>rosids</taxon>
        <taxon>malvids</taxon>
        <taxon>Malvales</taxon>
        <taxon>Malvaceae</taxon>
        <taxon>Malvoideae</taxon>
        <taxon>Hibiscus</taxon>
    </lineage>
</organism>
<evidence type="ECO:0000313" key="2">
    <source>
        <dbReference type="Proteomes" id="UP001472677"/>
    </source>
</evidence>
<dbReference type="InterPro" id="IPR004827">
    <property type="entry name" value="bZIP"/>
</dbReference>
<comment type="caution">
    <text evidence="1">The sequence shown here is derived from an EMBL/GenBank/DDBJ whole genome shotgun (WGS) entry which is preliminary data.</text>
</comment>
<evidence type="ECO:0000313" key="1">
    <source>
        <dbReference type="EMBL" id="KAK8498353.1"/>
    </source>
</evidence>
<dbReference type="Proteomes" id="UP001472677">
    <property type="component" value="Unassembled WGS sequence"/>
</dbReference>
<sequence length="196" mass="22013">MAGIKIRDANEERPKAPLPKLPSNGNQISHGHGEGKGVDSNMAMDPKKLKRVAASREYSQRYRLKQLQHIAQLEAGVKALQAQVAVTYPKIKYVDTQNSLLRAENCSMKEKLSALSAQLMIKEAEYHELKKEKEALKQLSLLHQLPIAEMSQAKHHSFTQLLNLARDQPGFNRAPTMQDHNQFGSDVNNGENRNPI</sequence>
<dbReference type="SMART" id="SM00338">
    <property type="entry name" value="BRLZ"/>
    <property type="match status" value="1"/>
</dbReference>
<dbReference type="InterPro" id="IPR052483">
    <property type="entry name" value="bZIP_transcription_regulators"/>
</dbReference>
<dbReference type="PANTHER" id="PTHR46391">
    <property type="entry name" value="BASIC LEUCINE ZIPPER 34"/>
    <property type="match status" value="1"/>
</dbReference>
<proteinExistence type="predicted"/>
<name>A0ABR2AW11_9ROSI</name>
<keyword evidence="2" id="KW-1185">Reference proteome</keyword>
<protein>
    <submittedName>
        <fullName evidence="1">Uncharacterized protein</fullName>
    </submittedName>
</protein>
<dbReference type="PANTHER" id="PTHR46391:SF21">
    <property type="entry name" value="BZIP DOMAIN-CONTAINING PROTEIN"/>
    <property type="match status" value="1"/>
</dbReference>
<reference evidence="1 2" key="1">
    <citation type="journal article" date="2024" name="G3 (Bethesda)">
        <title>Genome assembly of Hibiscus sabdariffa L. provides insights into metabolisms of medicinal natural products.</title>
        <authorList>
            <person name="Kim T."/>
        </authorList>
    </citation>
    <scope>NUCLEOTIDE SEQUENCE [LARGE SCALE GENOMIC DNA]</scope>
    <source>
        <strain evidence="1">TK-2024</strain>
        <tissue evidence="1">Old leaves</tissue>
    </source>
</reference>
<accession>A0ABR2AW11</accession>
<dbReference type="EMBL" id="JBBPBM010000266">
    <property type="protein sequence ID" value="KAK8498353.1"/>
    <property type="molecule type" value="Genomic_DNA"/>
</dbReference>